<dbReference type="Pfam" id="PF00389">
    <property type="entry name" value="2-Hacid_dh"/>
    <property type="match status" value="1"/>
</dbReference>
<dbReference type="GO" id="GO:0004617">
    <property type="term" value="F:phosphoglycerate dehydrogenase activity"/>
    <property type="evidence" value="ECO:0007669"/>
    <property type="project" value="UniProtKB-ARBA"/>
</dbReference>
<comment type="similarity">
    <text evidence="1 4">Belongs to the D-isomer specific 2-hydroxyacid dehydrogenase family.</text>
</comment>
<accession>A0A4Q7VBS6</accession>
<dbReference type="SUPFAM" id="SSF51735">
    <property type="entry name" value="NAD(P)-binding Rossmann-fold domains"/>
    <property type="match status" value="1"/>
</dbReference>
<dbReference type="GO" id="GO:0047545">
    <property type="term" value="F:(S)-2-hydroxyglutarate dehydrogenase activity"/>
    <property type="evidence" value="ECO:0007669"/>
    <property type="project" value="UniProtKB-ARBA"/>
</dbReference>
<gene>
    <name evidence="7" type="ORF">EV681_2719</name>
</gene>
<dbReference type="OrthoDB" id="9805416at2"/>
<keyword evidence="8" id="KW-1185">Reference proteome</keyword>
<evidence type="ECO:0000313" key="7">
    <source>
        <dbReference type="EMBL" id="RZT94301.1"/>
    </source>
</evidence>
<dbReference type="PROSITE" id="PS00671">
    <property type="entry name" value="D_2_HYDROXYACID_DH_3"/>
    <property type="match status" value="1"/>
</dbReference>
<dbReference type="EMBL" id="SHKO01000002">
    <property type="protein sequence ID" value="RZT94301.1"/>
    <property type="molecule type" value="Genomic_DNA"/>
</dbReference>
<protein>
    <submittedName>
        <fullName evidence="7">D-3-phosphoglycerate dehydrogenase</fullName>
    </submittedName>
</protein>
<keyword evidence="2 4" id="KW-0560">Oxidoreductase</keyword>
<dbReference type="InterPro" id="IPR029753">
    <property type="entry name" value="D-isomer_DH_CS"/>
</dbReference>
<comment type="caution">
    <text evidence="7">The sequence shown here is derived from an EMBL/GenBank/DDBJ whole genome shotgun (WGS) entry which is preliminary data.</text>
</comment>
<evidence type="ECO:0000256" key="3">
    <source>
        <dbReference type="ARBA" id="ARBA00023027"/>
    </source>
</evidence>
<dbReference type="InterPro" id="IPR036291">
    <property type="entry name" value="NAD(P)-bd_dom_sf"/>
</dbReference>
<dbReference type="PANTHER" id="PTHR42789:SF1">
    <property type="entry name" value="D-ISOMER SPECIFIC 2-HYDROXYACID DEHYDROGENASE FAMILY PROTEIN (AFU_ORTHOLOGUE AFUA_6G10090)"/>
    <property type="match status" value="1"/>
</dbReference>
<dbReference type="SUPFAM" id="SSF52283">
    <property type="entry name" value="Formate/glycerate dehydrogenase catalytic domain-like"/>
    <property type="match status" value="1"/>
</dbReference>
<evidence type="ECO:0000313" key="8">
    <source>
        <dbReference type="Proteomes" id="UP000293398"/>
    </source>
</evidence>
<dbReference type="PROSITE" id="PS00670">
    <property type="entry name" value="D_2_HYDROXYACID_DH_2"/>
    <property type="match status" value="1"/>
</dbReference>
<evidence type="ECO:0000259" key="6">
    <source>
        <dbReference type="Pfam" id="PF02826"/>
    </source>
</evidence>
<reference evidence="7 8" key="1">
    <citation type="submission" date="2019-02" db="EMBL/GenBank/DDBJ databases">
        <title>Genomic Encyclopedia of Type Strains, Phase IV (KMG-IV): sequencing the most valuable type-strain genomes for metagenomic binning, comparative biology and taxonomic classification.</title>
        <authorList>
            <person name="Goeker M."/>
        </authorList>
    </citation>
    <scope>NUCLEOTIDE SEQUENCE [LARGE SCALE GENOMIC DNA]</scope>
    <source>
        <strain evidence="7 8">DSM 23814</strain>
    </source>
</reference>
<sequence>MTAARHKILVTGADLAAQALQALQDYEVIYTGALPTEAQLIALVKAHDPIGIIVRYGRITRSVIEHARSLKVISKHGSGIDTIDVAAAKDNGVVVRAAAGANAAAVAEHALGLLLACAKSIAQQNARMHDGHWDKARHKSIELRTKTIGLIGLGSIGRKMAAMCRAMQLNVIAYDPFVTHDDNLALVPLEQIWSEADFISLHCPLSEENRHLINAGTLAACRKGVILINTARGGLVDEVALLAAVQSGQVFAAGLDSFAQEPPAKDHVFFGEPQIILSPHVGGVTGQAYIDMGVAAAENLLRSLVDSGIQSQKAQTA</sequence>
<dbReference type="RefSeq" id="WP_130304266.1">
    <property type="nucleotide sequence ID" value="NZ_SHKO01000002.1"/>
</dbReference>
<dbReference type="Pfam" id="PF02826">
    <property type="entry name" value="2-Hacid_dh_C"/>
    <property type="match status" value="1"/>
</dbReference>
<evidence type="ECO:0000259" key="5">
    <source>
        <dbReference type="Pfam" id="PF00389"/>
    </source>
</evidence>
<feature type="domain" description="D-isomer specific 2-hydroxyacid dehydrogenase NAD-binding" evidence="6">
    <location>
        <begin position="111"/>
        <end position="282"/>
    </location>
</feature>
<dbReference type="InterPro" id="IPR006139">
    <property type="entry name" value="D-isomer_2_OHA_DH_cat_dom"/>
</dbReference>
<keyword evidence="3" id="KW-0520">NAD</keyword>
<dbReference type="Proteomes" id="UP000293398">
    <property type="component" value="Unassembled WGS sequence"/>
</dbReference>
<dbReference type="InterPro" id="IPR050857">
    <property type="entry name" value="D-2-hydroxyacid_DH"/>
</dbReference>
<evidence type="ECO:0000256" key="1">
    <source>
        <dbReference type="ARBA" id="ARBA00005854"/>
    </source>
</evidence>
<dbReference type="AlphaFoldDB" id="A0A4Q7VBS6"/>
<evidence type="ECO:0000256" key="2">
    <source>
        <dbReference type="ARBA" id="ARBA00023002"/>
    </source>
</evidence>
<feature type="domain" description="D-isomer specific 2-hydroxyacid dehydrogenase catalytic" evidence="5">
    <location>
        <begin position="14"/>
        <end position="304"/>
    </location>
</feature>
<organism evidence="7 8">
    <name type="scientific">Advenella incenata</name>
    <dbReference type="NCBI Taxonomy" id="267800"/>
    <lineage>
        <taxon>Bacteria</taxon>
        <taxon>Pseudomonadati</taxon>
        <taxon>Pseudomonadota</taxon>
        <taxon>Betaproteobacteria</taxon>
        <taxon>Burkholderiales</taxon>
        <taxon>Alcaligenaceae</taxon>
    </lineage>
</organism>
<name>A0A4Q7VBS6_9BURK</name>
<dbReference type="Gene3D" id="3.40.50.720">
    <property type="entry name" value="NAD(P)-binding Rossmann-like Domain"/>
    <property type="match status" value="2"/>
</dbReference>
<dbReference type="InterPro" id="IPR006140">
    <property type="entry name" value="D-isomer_DH_NAD-bd"/>
</dbReference>
<dbReference type="FunFam" id="3.40.50.720:FF:000041">
    <property type="entry name" value="D-3-phosphoglycerate dehydrogenase"/>
    <property type="match status" value="1"/>
</dbReference>
<dbReference type="GO" id="GO:0051287">
    <property type="term" value="F:NAD binding"/>
    <property type="evidence" value="ECO:0007669"/>
    <property type="project" value="InterPro"/>
</dbReference>
<evidence type="ECO:0000256" key="4">
    <source>
        <dbReference type="RuleBase" id="RU003719"/>
    </source>
</evidence>
<proteinExistence type="inferred from homology"/>
<dbReference type="PANTHER" id="PTHR42789">
    <property type="entry name" value="D-ISOMER SPECIFIC 2-HYDROXYACID DEHYDROGENASE FAMILY PROTEIN (AFU_ORTHOLOGUE AFUA_6G10090)"/>
    <property type="match status" value="1"/>
</dbReference>
<dbReference type="GO" id="GO:0006564">
    <property type="term" value="P:L-serine biosynthetic process"/>
    <property type="evidence" value="ECO:0007669"/>
    <property type="project" value="UniProtKB-ARBA"/>
</dbReference>